<evidence type="ECO:0000259" key="2">
    <source>
        <dbReference type="PROSITE" id="PS51462"/>
    </source>
</evidence>
<dbReference type="InterPro" id="IPR000086">
    <property type="entry name" value="NUDIX_hydrolase_dom"/>
</dbReference>
<dbReference type="Proteomes" id="UP000832097">
    <property type="component" value="Chromosome"/>
</dbReference>
<evidence type="ECO:0000313" key="4">
    <source>
        <dbReference type="Proteomes" id="UP000832097"/>
    </source>
</evidence>
<name>A0ABY4BY85_9MICO</name>
<organism evidence="3 4">
    <name type="scientific">Agromyces larvae</name>
    <dbReference type="NCBI Taxonomy" id="2929802"/>
    <lineage>
        <taxon>Bacteria</taxon>
        <taxon>Bacillati</taxon>
        <taxon>Actinomycetota</taxon>
        <taxon>Actinomycetes</taxon>
        <taxon>Micrococcales</taxon>
        <taxon>Microbacteriaceae</taxon>
        <taxon>Agromyces</taxon>
    </lineage>
</organism>
<sequence length="160" mass="17129">MPQRSAGLLLVRRRPGLEVFIAHLGGPFWARKTEGAWSIPKGEVGPGEDDAAAARREFAEEIGTAPPEGAVADLGEVRSASGKVVHVFAVEVDDFAVERVASNEFELEWPPRSGRVQRFPEIDGAGWFGLDAARPLLSAGQRAALDLVGQRFGNEGLSTP</sequence>
<dbReference type="RefSeq" id="WP_243555792.1">
    <property type="nucleotide sequence ID" value="NZ_CP094528.1"/>
</dbReference>
<keyword evidence="1" id="KW-0378">Hydrolase</keyword>
<keyword evidence="4" id="KW-1185">Reference proteome</keyword>
<dbReference type="Gene3D" id="3.90.79.10">
    <property type="entry name" value="Nucleoside Triphosphate Pyrophosphohydrolase"/>
    <property type="match status" value="1"/>
</dbReference>
<dbReference type="PROSITE" id="PS51462">
    <property type="entry name" value="NUDIX"/>
    <property type="match status" value="1"/>
</dbReference>
<dbReference type="InterPro" id="IPR015797">
    <property type="entry name" value="NUDIX_hydrolase-like_dom_sf"/>
</dbReference>
<dbReference type="PANTHER" id="PTHR21340">
    <property type="entry name" value="DIADENOSINE 5,5-P1,P4-TETRAPHOSPHATE PYROPHOSPHOHYDROLASE MUTT"/>
    <property type="match status" value="1"/>
</dbReference>
<dbReference type="PANTHER" id="PTHR21340:SF7">
    <property type="entry name" value="NUDIX HYDROLASE DOMAIN-CONTAINING PROTEIN"/>
    <property type="match status" value="1"/>
</dbReference>
<feature type="domain" description="Nudix hydrolase" evidence="2">
    <location>
        <begin position="1"/>
        <end position="150"/>
    </location>
</feature>
<proteinExistence type="predicted"/>
<dbReference type="EMBL" id="CP094528">
    <property type="protein sequence ID" value="UOE44196.1"/>
    <property type="molecule type" value="Genomic_DNA"/>
</dbReference>
<dbReference type="InterPro" id="IPR020084">
    <property type="entry name" value="NUDIX_hydrolase_CS"/>
</dbReference>
<accession>A0ABY4BY85</accession>
<evidence type="ECO:0000256" key="1">
    <source>
        <dbReference type="ARBA" id="ARBA00022801"/>
    </source>
</evidence>
<reference evidence="3 4" key="1">
    <citation type="submission" date="2022-03" db="EMBL/GenBank/DDBJ databases">
        <title>Mucilaginibacter sp. isolated from the gut of Protaetia brevitarsis seulensis larvae.</title>
        <authorList>
            <person name="Won M."/>
            <person name="Kim S.-J."/>
            <person name="Kwon S.-W."/>
        </authorList>
    </citation>
    <scope>NUCLEOTIDE SEQUENCE [LARGE SCALE GENOMIC DNA]</scope>
    <source>
        <strain evidence="3 4">CFWR-12</strain>
    </source>
</reference>
<dbReference type="SUPFAM" id="SSF55811">
    <property type="entry name" value="Nudix"/>
    <property type="match status" value="1"/>
</dbReference>
<evidence type="ECO:0000313" key="3">
    <source>
        <dbReference type="EMBL" id="UOE44196.1"/>
    </source>
</evidence>
<gene>
    <name evidence="3" type="ORF">MTO99_18895</name>
</gene>
<protein>
    <submittedName>
        <fullName evidence="3">NUDIX domain-containing protein</fullName>
    </submittedName>
</protein>
<dbReference type="PROSITE" id="PS00893">
    <property type="entry name" value="NUDIX_BOX"/>
    <property type="match status" value="1"/>
</dbReference>
<dbReference type="InterPro" id="IPR051325">
    <property type="entry name" value="Nudix_hydrolase_domain"/>
</dbReference>
<dbReference type="Pfam" id="PF00293">
    <property type="entry name" value="NUDIX"/>
    <property type="match status" value="1"/>
</dbReference>